<evidence type="ECO:0000256" key="1">
    <source>
        <dbReference type="SAM" id="MobiDB-lite"/>
    </source>
</evidence>
<sequence length="225" mass="24553">MNSSTSSQQPTIVPCSSNIIDGCSKDEQQRQNNSMPAQTRCCRCSAYFSDIENLKGSGVATCQRCIVRCIKNSNKAVRYYCVCCHQKRSFVTFSRVEISKGPHGMTCQNCVLMKKKEYCIKKSNEFKNNHIHVGGYPAGGSEVEDFDRRRVSTGTIGIPLAASSSPITSQTSSSPRKYTTTTTTTTTNKNNNRRGGGGGRMATSSYRTYEVVNGDGDGGDGGWED</sequence>
<feature type="region of interest" description="Disordered" evidence="1">
    <location>
        <begin position="162"/>
        <end position="225"/>
    </location>
</feature>
<proteinExistence type="predicted"/>
<accession>A0A1E7EJA8</accession>
<name>A0A1E7EJA8_9STRA</name>
<keyword evidence="3" id="KW-1185">Reference proteome</keyword>
<reference evidence="2 3" key="1">
    <citation type="submission" date="2016-09" db="EMBL/GenBank/DDBJ databases">
        <title>Extensive genetic diversity and differential bi-allelic expression allows diatom success in the polar Southern Ocean.</title>
        <authorList>
            <consortium name="DOE Joint Genome Institute"/>
            <person name="Mock T."/>
            <person name="Otillar R.P."/>
            <person name="Strauss J."/>
            <person name="Dupont C."/>
            <person name="Frickenhaus S."/>
            <person name="Maumus F."/>
            <person name="Mcmullan M."/>
            <person name="Sanges R."/>
            <person name="Schmutz J."/>
            <person name="Toseland A."/>
            <person name="Valas R."/>
            <person name="Veluchamy A."/>
            <person name="Ward B.J."/>
            <person name="Allen A."/>
            <person name="Barry K."/>
            <person name="Falciatore A."/>
            <person name="Ferrante M."/>
            <person name="Fortunato A.E."/>
            <person name="Gloeckner G."/>
            <person name="Gruber A."/>
            <person name="Hipkin R."/>
            <person name="Janech M."/>
            <person name="Kroth P."/>
            <person name="Leese F."/>
            <person name="Lindquist E."/>
            <person name="Lyon B.R."/>
            <person name="Martin J."/>
            <person name="Mayer C."/>
            <person name="Parker M."/>
            <person name="Quesneville H."/>
            <person name="Raymond J."/>
            <person name="Uhlig C."/>
            <person name="Valentin K.U."/>
            <person name="Worden A.Z."/>
            <person name="Armbrust E.V."/>
            <person name="Bowler C."/>
            <person name="Green B."/>
            <person name="Moulton V."/>
            <person name="Van Oosterhout C."/>
            <person name="Grigoriev I."/>
        </authorList>
    </citation>
    <scope>NUCLEOTIDE SEQUENCE [LARGE SCALE GENOMIC DNA]</scope>
    <source>
        <strain evidence="2 3">CCMP1102</strain>
    </source>
</reference>
<gene>
    <name evidence="2" type="ORF">FRACYDRAFT_258599</name>
</gene>
<feature type="compositionally biased region" description="Low complexity" evidence="1">
    <location>
        <begin position="163"/>
        <end position="190"/>
    </location>
</feature>
<evidence type="ECO:0000313" key="3">
    <source>
        <dbReference type="Proteomes" id="UP000095751"/>
    </source>
</evidence>
<feature type="compositionally biased region" description="Gly residues" evidence="1">
    <location>
        <begin position="215"/>
        <end position="225"/>
    </location>
</feature>
<organism evidence="2 3">
    <name type="scientific">Fragilariopsis cylindrus CCMP1102</name>
    <dbReference type="NCBI Taxonomy" id="635003"/>
    <lineage>
        <taxon>Eukaryota</taxon>
        <taxon>Sar</taxon>
        <taxon>Stramenopiles</taxon>
        <taxon>Ochrophyta</taxon>
        <taxon>Bacillariophyta</taxon>
        <taxon>Bacillariophyceae</taxon>
        <taxon>Bacillariophycidae</taxon>
        <taxon>Bacillariales</taxon>
        <taxon>Bacillariaceae</taxon>
        <taxon>Fragilariopsis</taxon>
    </lineage>
</organism>
<dbReference type="EMBL" id="KV784527">
    <property type="protein sequence ID" value="OEU05703.1"/>
    <property type="molecule type" value="Genomic_DNA"/>
</dbReference>
<dbReference type="KEGG" id="fcy:FRACYDRAFT_258599"/>
<protein>
    <submittedName>
        <fullName evidence="2">Uncharacterized protein</fullName>
    </submittedName>
</protein>
<dbReference type="InParanoid" id="A0A1E7EJA8"/>
<dbReference type="Proteomes" id="UP000095751">
    <property type="component" value="Unassembled WGS sequence"/>
</dbReference>
<dbReference type="AlphaFoldDB" id="A0A1E7EJA8"/>
<evidence type="ECO:0000313" key="2">
    <source>
        <dbReference type="EMBL" id="OEU05703.1"/>
    </source>
</evidence>